<name>A0ABX5XPT7_9BACT</name>
<evidence type="ECO:0000256" key="1">
    <source>
        <dbReference type="SAM" id="MobiDB-lite"/>
    </source>
</evidence>
<dbReference type="InterPro" id="IPR000253">
    <property type="entry name" value="FHA_dom"/>
</dbReference>
<dbReference type="Pfam" id="PF22011">
    <property type="entry name" value="DUF6931"/>
    <property type="match status" value="1"/>
</dbReference>
<dbReference type="SUPFAM" id="SSF49879">
    <property type="entry name" value="SMAD/FHA domain"/>
    <property type="match status" value="1"/>
</dbReference>
<reference evidence="3 4" key="1">
    <citation type="submission" date="2019-02" db="EMBL/GenBank/DDBJ databases">
        <title>Deep-cultivation of Planctomycetes and their phenomic and genomic characterization uncovers novel biology.</title>
        <authorList>
            <person name="Wiegand S."/>
            <person name="Jogler M."/>
            <person name="Boedeker C."/>
            <person name="Pinto D."/>
            <person name="Vollmers J."/>
            <person name="Rivas-Marin E."/>
            <person name="Kohn T."/>
            <person name="Peeters S.H."/>
            <person name="Heuer A."/>
            <person name="Rast P."/>
            <person name="Oberbeckmann S."/>
            <person name="Bunk B."/>
            <person name="Jeske O."/>
            <person name="Meyerdierks A."/>
            <person name="Storesund J.E."/>
            <person name="Kallscheuer N."/>
            <person name="Luecker S."/>
            <person name="Lage O.M."/>
            <person name="Pohl T."/>
            <person name="Merkel B.J."/>
            <person name="Hornburger P."/>
            <person name="Mueller R.-W."/>
            <person name="Bruemmer F."/>
            <person name="Labrenz M."/>
            <person name="Spormann A.M."/>
            <person name="Op den Camp H."/>
            <person name="Overmann J."/>
            <person name="Amann R."/>
            <person name="Jetten M.S.M."/>
            <person name="Mascher T."/>
            <person name="Medema M.H."/>
            <person name="Devos D.P."/>
            <person name="Kaster A.-K."/>
            <person name="Ovreas L."/>
            <person name="Rohde M."/>
            <person name="Galperin M.Y."/>
            <person name="Jogler C."/>
        </authorList>
    </citation>
    <scope>NUCLEOTIDE SEQUENCE [LARGE SCALE GENOMIC DNA]</scope>
    <source>
        <strain evidence="3 4">TBK1r</strain>
    </source>
</reference>
<dbReference type="Proteomes" id="UP000318081">
    <property type="component" value="Chromosome"/>
</dbReference>
<dbReference type="InterPro" id="IPR053855">
    <property type="entry name" value="DUF6931"/>
</dbReference>
<dbReference type="CDD" id="cd00060">
    <property type="entry name" value="FHA"/>
    <property type="match status" value="1"/>
</dbReference>
<gene>
    <name evidence="3" type="ORF">TBK1r_27890</name>
</gene>
<sequence length="302" mass="33201">MRVILQVTAGPALGRQIPLQSGERARFGRSDVADVCFPEDGEMAEVHFELDCQSEQCLVRDLSGSAGTFVNNEPVTEASIDDGDQIVAGQTMLRTVVKERPGGPKHTPDEPPTEEPVEPKRSAVELCQMTDLEEESLQLFRPSHSPEEFFQVLTENNLFADAIRILSLYLPKRQAIYWAYRAVDEVFPRELTSEERAALDVTLAWLKDPSEENRRAAMAIAEKLEFANAASLVAAAACWSEGSMAPAEFEEVPPDPKLTAQMAAAAMSMTATTGEVPSINDRFRKMTEIGKEFLAGDVELPA</sequence>
<dbReference type="EMBL" id="CP036432">
    <property type="protein sequence ID" value="QDV83846.1"/>
    <property type="molecule type" value="Genomic_DNA"/>
</dbReference>
<evidence type="ECO:0000259" key="2">
    <source>
        <dbReference type="PROSITE" id="PS50006"/>
    </source>
</evidence>
<keyword evidence="4" id="KW-1185">Reference proteome</keyword>
<evidence type="ECO:0000313" key="4">
    <source>
        <dbReference type="Proteomes" id="UP000318081"/>
    </source>
</evidence>
<dbReference type="RefSeq" id="WP_145211269.1">
    <property type="nucleotide sequence ID" value="NZ_CP036432.1"/>
</dbReference>
<feature type="region of interest" description="Disordered" evidence="1">
    <location>
        <begin position="99"/>
        <end position="118"/>
    </location>
</feature>
<dbReference type="SMART" id="SM00240">
    <property type="entry name" value="FHA"/>
    <property type="match status" value="1"/>
</dbReference>
<organism evidence="3 4">
    <name type="scientific">Stieleria magnilauensis</name>
    <dbReference type="NCBI Taxonomy" id="2527963"/>
    <lineage>
        <taxon>Bacteria</taxon>
        <taxon>Pseudomonadati</taxon>
        <taxon>Planctomycetota</taxon>
        <taxon>Planctomycetia</taxon>
        <taxon>Pirellulales</taxon>
        <taxon>Pirellulaceae</taxon>
        <taxon>Stieleria</taxon>
    </lineage>
</organism>
<accession>A0ABX5XPT7</accession>
<dbReference type="Gene3D" id="2.60.200.20">
    <property type="match status" value="1"/>
</dbReference>
<protein>
    <submittedName>
        <fullName evidence="3">FHA domain protein</fullName>
    </submittedName>
</protein>
<feature type="compositionally biased region" description="Basic and acidic residues" evidence="1">
    <location>
        <begin position="99"/>
        <end position="109"/>
    </location>
</feature>
<dbReference type="PROSITE" id="PS50006">
    <property type="entry name" value="FHA_DOMAIN"/>
    <property type="match status" value="1"/>
</dbReference>
<dbReference type="Pfam" id="PF00498">
    <property type="entry name" value="FHA"/>
    <property type="match status" value="1"/>
</dbReference>
<proteinExistence type="predicted"/>
<evidence type="ECO:0000313" key="3">
    <source>
        <dbReference type="EMBL" id="QDV83846.1"/>
    </source>
</evidence>
<dbReference type="InterPro" id="IPR008984">
    <property type="entry name" value="SMAD_FHA_dom_sf"/>
</dbReference>
<feature type="domain" description="FHA" evidence="2">
    <location>
        <begin position="25"/>
        <end position="75"/>
    </location>
</feature>